<keyword evidence="4" id="KW-1003">Cell membrane</keyword>
<evidence type="ECO:0000259" key="10">
    <source>
        <dbReference type="Pfam" id="PF03553"/>
    </source>
</evidence>
<name>A0AB37HR71_9BACI</name>
<evidence type="ECO:0000256" key="9">
    <source>
        <dbReference type="SAM" id="Phobius"/>
    </source>
</evidence>
<feature type="transmembrane region" description="Helical" evidence="9">
    <location>
        <begin position="51"/>
        <end position="76"/>
    </location>
</feature>
<keyword evidence="2" id="KW-0813">Transport</keyword>
<keyword evidence="3" id="KW-0050">Antiport</keyword>
<dbReference type="KEGG" id="hspo:JGZ69_10775"/>
<dbReference type="EMBL" id="CP066701">
    <property type="protein sequence ID" value="QQX27456.1"/>
    <property type="molecule type" value="Genomic_DNA"/>
</dbReference>
<dbReference type="Pfam" id="PF03553">
    <property type="entry name" value="Na_H_antiporter"/>
    <property type="match status" value="1"/>
</dbReference>
<evidence type="ECO:0000256" key="6">
    <source>
        <dbReference type="ARBA" id="ARBA00022989"/>
    </source>
</evidence>
<comment type="subcellular location">
    <subcellularLocation>
        <location evidence="1">Cell membrane</location>
        <topology evidence="1">Multi-pass membrane protein</topology>
    </subcellularLocation>
</comment>
<evidence type="ECO:0000256" key="5">
    <source>
        <dbReference type="ARBA" id="ARBA00022692"/>
    </source>
</evidence>
<dbReference type="PANTHER" id="PTHR33451:SF3">
    <property type="entry name" value="MALATE-2H(+)_NA(+)-LACTATE ANTIPORTER"/>
    <property type="match status" value="1"/>
</dbReference>
<dbReference type="AlphaFoldDB" id="A0AB37HR71"/>
<evidence type="ECO:0000256" key="3">
    <source>
        <dbReference type="ARBA" id="ARBA00022449"/>
    </source>
</evidence>
<evidence type="ECO:0000256" key="4">
    <source>
        <dbReference type="ARBA" id="ARBA00022475"/>
    </source>
</evidence>
<evidence type="ECO:0000256" key="7">
    <source>
        <dbReference type="ARBA" id="ARBA00023136"/>
    </source>
</evidence>
<keyword evidence="7 9" id="KW-0472">Membrane</keyword>
<dbReference type="Proteomes" id="UP000595512">
    <property type="component" value="Chromosome"/>
</dbReference>
<reference evidence="11 12" key="1">
    <citation type="submission" date="2020-12" db="EMBL/GenBank/DDBJ databases">
        <title>Taxonomic evaluation of the Bacillus sporothermodurans group of bacteria based on whole genome sequences.</title>
        <authorList>
            <person name="Fiedler G."/>
            <person name="Herbstmann A.-D."/>
            <person name="Doll E."/>
            <person name="Wenning M."/>
            <person name="Brinks E."/>
            <person name="Kabisch J."/>
            <person name="Breitenwieser F."/>
            <person name="Lappann M."/>
            <person name="Boehnlein C."/>
            <person name="Franz C."/>
        </authorList>
    </citation>
    <scope>NUCLEOTIDE SEQUENCE [LARGE SCALE GENOMIC DNA]</scope>
    <source>
        <strain evidence="11 12">DSM 10599</strain>
    </source>
</reference>
<dbReference type="InterPro" id="IPR052180">
    <property type="entry name" value="NhaC_Na-H+_Antiporter"/>
</dbReference>
<evidence type="ECO:0000256" key="2">
    <source>
        <dbReference type="ARBA" id="ARBA00022448"/>
    </source>
</evidence>
<evidence type="ECO:0000256" key="1">
    <source>
        <dbReference type="ARBA" id="ARBA00004651"/>
    </source>
</evidence>
<dbReference type="GO" id="GO:0005886">
    <property type="term" value="C:plasma membrane"/>
    <property type="evidence" value="ECO:0007669"/>
    <property type="project" value="UniProtKB-SubCell"/>
</dbReference>
<dbReference type="GO" id="GO:0015297">
    <property type="term" value="F:antiporter activity"/>
    <property type="evidence" value="ECO:0007669"/>
    <property type="project" value="UniProtKB-KW"/>
</dbReference>
<feature type="domain" description="Na+/H+ antiporter NhaC-like C-terminal" evidence="10">
    <location>
        <begin position="2"/>
        <end position="73"/>
    </location>
</feature>
<accession>A0AB37HR71</accession>
<organism evidence="11 12">
    <name type="scientific">Heyndrickxia sporothermodurans</name>
    <dbReference type="NCBI Taxonomy" id="46224"/>
    <lineage>
        <taxon>Bacteria</taxon>
        <taxon>Bacillati</taxon>
        <taxon>Bacillota</taxon>
        <taxon>Bacilli</taxon>
        <taxon>Bacillales</taxon>
        <taxon>Bacillaceae</taxon>
        <taxon>Heyndrickxia</taxon>
    </lineage>
</organism>
<proteinExistence type="inferred from homology"/>
<dbReference type="InterPro" id="IPR018461">
    <property type="entry name" value="Na/H_Antiport_NhaC-like_C"/>
</dbReference>
<comment type="similarity">
    <text evidence="8">Belongs to the NhaC Na(+)/H(+) (TC 2.A.35) antiporter family.</text>
</comment>
<gene>
    <name evidence="11" type="ORF">JGZ69_10775</name>
</gene>
<evidence type="ECO:0000256" key="8">
    <source>
        <dbReference type="ARBA" id="ARBA00038435"/>
    </source>
</evidence>
<keyword evidence="6 9" id="KW-1133">Transmembrane helix</keyword>
<protein>
    <recommendedName>
        <fullName evidence="10">Na+/H+ antiporter NhaC-like C-terminal domain-containing protein</fullName>
    </recommendedName>
</protein>
<sequence>MISPLYDKYQLHRKNWSRTMEDTGTAFAPIIPWSVTGAFIADTLKVPTGDYILFALMTYLGILFALIYIFTGFGIAKTRDCT</sequence>
<dbReference type="PANTHER" id="PTHR33451">
    <property type="entry name" value="MALATE-2H(+)/NA(+)-LACTATE ANTIPORTER"/>
    <property type="match status" value="1"/>
</dbReference>
<evidence type="ECO:0000313" key="11">
    <source>
        <dbReference type="EMBL" id="QQX27456.1"/>
    </source>
</evidence>
<keyword evidence="5 9" id="KW-0812">Transmembrane</keyword>
<evidence type="ECO:0000313" key="12">
    <source>
        <dbReference type="Proteomes" id="UP000595512"/>
    </source>
</evidence>